<dbReference type="Pfam" id="PF07323">
    <property type="entry name" value="DUF1465"/>
    <property type="match status" value="1"/>
</dbReference>
<reference evidence="1" key="1">
    <citation type="journal article" date="2014" name="Int. J. Syst. Evol. Microbiol.">
        <title>Complete genome sequence of Corynebacterium casei LMG S-19264T (=DSM 44701T), isolated from a smear-ripened cheese.</title>
        <authorList>
            <consortium name="US DOE Joint Genome Institute (JGI-PGF)"/>
            <person name="Walter F."/>
            <person name="Albersmeier A."/>
            <person name="Kalinowski J."/>
            <person name="Ruckert C."/>
        </authorList>
    </citation>
    <scope>NUCLEOTIDE SEQUENCE</scope>
    <source>
        <strain evidence="1">CGMCC 1.15519</strain>
    </source>
</reference>
<reference evidence="1" key="2">
    <citation type="submission" date="2020-09" db="EMBL/GenBank/DDBJ databases">
        <authorList>
            <person name="Sun Q."/>
            <person name="Zhou Y."/>
        </authorList>
    </citation>
    <scope>NUCLEOTIDE SEQUENCE</scope>
    <source>
        <strain evidence="1">CGMCC 1.15519</strain>
    </source>
</reference>
<keyword evidence="2" id="KW-1185">Reference proteome</keyword>
<dbReference type="EMBL" id="BMJM01000001">
    <property type="protein sequence ID" value="GGD98509.1"/>
    <property type="molecule type" value="Genomic_DNA"/>
</dbReference>
<comment type="caution">
    <text evidence="1">The sequence shown here is derived from an EMBL/GenBank/DDBJ whole genome shotgun (WGS) entry which is preliminary data.</text>
</comment>
<evidence type="ECO:0000313" key="1">
    <source>
        <dbReference type="EMBL" id="GGD98509.1"/>
    </source>
</evidence>
<evidence type="ECO:0000313" key="2">
    <source>
        <dbReference type="Proteomes" id="UP000635071"/>
    </source>
</evidence>
<dbReference type="Gene3D" id="1.10.8.930">
    <property type="entry name" value="Protein of unknown function DUF1465"/>
    <property type="match status" value="1"/>
</dbReference>
<dbReference type="AlphaFoldDB" id="A0A916ZHN8"/>
<organism evidence="1 2">
    <name type="scientific">Sandarakinorhabdus glacialis</name>
    <dbReference type="NCBI Taxonomy" id="1614636"/>
    <lineage>
        <taxon>Bacteria</taxon>
        <taxon>Pseudomonadati</taxon>
        <taxon>Pseudomonadota</taxon>
        <taxon>Alphaproteobacteria</taxon>
        <taxon>Sphingomonadales</taxon>
        <taxon>Sphingosinicellaceae</taxon>
        <taxon>Sandarakinorhabdus</taxon>
    </lineage>
</organism>
<dbReference type="InterPro" id="IPR010848">
    <property type="entry name" value="DUF1465"/>
</dbReference>
<dbReference type="Proteomes" id="UP000635071">
    <property type="component" value="Unassembled WGS sequence"/>
</dbReference>
<sequence length="125" mass="13446">MYRRAVDIARHARHWFDGPGLEWRATLPVADQAAVATESLRTTARMMAVIAWAVDPRHDKAPGAALPRFTSSAFTQGGSLPGTSPLLGTPGGDIAIASRQLVDTIVERTPIAQKPAPHSDGLWRI</sequence>
<dbReference type="InterPro" id="IPR038301">
    <property type="entry name" value="AraC-like_sf"/>
</dbReference>
<name>A0A916ZHN8_9SPHN</name>
<accession>A0A916ZHN8</accession>
<protein>
    <submittedName>
        <fullName evidence="1">Uncharacterized protein</fullName>
    </submittedName>
</protein>
<proteinExistence type="predicted"/>
<gene>
    <name evidence="1" type="ORF">GCM10011529_00660</name>
</gene>